<proteinExistence type="predicted"/>
<protein>
    <submittedName>
        <fullName evidence="1">Uncharacterized protein</fullName>
    </submittedName>
</protein>
<reference evidence="1" key="1">
    <citation type="journal article" date="2020" name="Stud. Mycol.">
        <title>101 Dothideomycetes genomes: a test case for predicting lifestyles and emergence of pathogens.</title>
        <authorList>
            <person name="Haridas S."/>
            <person name="Albert R."/>
            <person name="Binder M."/>
            <person name="Bloem J."/>
            <person name="Labutti K."/>
            <person name="Salamov A."/>
            <person name="Andreopoulos B."/>
            <person name="Baker S."/>
            <person name="Barry K."/>
            <person name="Bills G."/>
            <person name="Bluhm B."/>
            <person name="Cannon C."/>
            <person name="Castanera R."/>
            <person name="Culley D."/>
            <person name="Daum C."/>
            <person name="Ezra D."/>
            <person name="Gonzalez J."/>
            <person name="Henrissat B."/>
            <person name="Kuo A."/>
            <person name="Liang C."/>
            <person name="Lipzen A."/>
            <person name="Lutzoni F."/>
            <person name="Magnuson J."/>
            <person name="Mondo S."/>
            <person name="Nolan M."/>
            <person name="Ohm R."/>
            <person name="Pangilinan J."/>
            <person name="Park H.-J."/>
            <person name="Ramirez L."/>
            <person name="Alfaro M."/>
            <person name="Sun H."/>
            <person name="Tritt A."/>
            <person name="Yoshinaga Y."/>
            <person name="Zwiers L.-H."/>
            <person name="Turgeon B."/>
            <person name="Goodwin S."/>
            <person name="Spatafora J."/>
            <person name="Crous P."/>
            <person name="Grigoriev I."/>
        </authorList>
    </citation>
    <scope>NUCLEOTIDE SEQUENCE</scope>
    <source>
        <strain evidence="1">CBS 473.64</strain>
    </source>
</reference>
<dbReference type="EMBL" id="MU006781">
    <property type="protein sequence ID" value="KAF2642470.1"/>
    <property type="molecule type" value="Genomic_DNA"/>
</dbReference>
<evidence type="ECO:0000313" key="2">
    <source>
        <dbReference type="Proteomes" id="UP000799753"/>
    </source>
</evidence>
<dbReference type="Proteomes" id="UP000799753">
    <property type="component" value="Unassembled WGS sequence"/>
</dbReference>
<keyword evidence="2" id="KW-1185">Reference proteome</keyword>
<evidence type="ECO:0000313" key="1">
    <source>
        <dbReference type="EMBL" id="KAF2642470.1"/>
    </source>
</evidence>
<organism evidence="1 2">
    <name type="scientific">Massarina eburnea CBS 473.64</name>
    <dbReference type="NCBI Taxonomy" id="1395130"/>
    <lineage>
        <taxon>Eukaryota</taxon>
        <taxon>Fungi</taxon>
        <taxon>Dikarya</taxon>
        <taxon>Ascomycota</taxon>
        <taxon>Pezizomycotina</taxon>
        <taxon>Dothideomycetes</taxon>
        <taxon>Pleosporomycetidae</taxon>
        <taxon>Pleosporales</taxon>
        <taxon>Massarineae</taxon>
        <taxon>Massarinaceae</taxon>
        <taxon>Massarina</taxon>
    </lineage>
</organism>
<sequence>MSPNNSARKQFERDIHNVTIQTPRAQNENTPDLNVYNITIEPLISTPIFISLIFATTRTLPLQPTMPDTSTSRPKASTPTTPTIYVILSHKWNYTKETPFPSKLPPDDIRGHPYEYCTSLPAAVISMNELCEGIEARELLVERFSSDHIVGTEVSENGAKKREFFGYVARDDDLGKGEMMWVEPVMKSAVSMKEDGDMEEGDMYGGKFGLDEHGKLWYAKNGGVFIEK</sequence>
<name>A0A6A6S4F1_9PLEO</name>
<dbReference type="AlphaFoldDB" id="A0A6A6S4F1"/>
<gene>
    <name evidence="1" type="ORF">P280DRAFT_478574</name>
</gene>
<accession>A0A6A6S4F1</accession>